<evidence type="ECO:0000256" key="2">
    <source>
        <dbReference type="ARBA" id="ARBA00009759"/>
    </source>
</evidence>
<keyword evidence="5 6" id="KW-0460">Magnesium</keyword>
<keyword evidence="4" id="KW-0378">Hydrolase</keyword>
<dbReference type="SUPFAM" id="SSF56655">
    <property type="entry name" value="Carbohydrate phosphatase"/>
    <property type="match status" value="1"/>
</dbReference>
<dbReference type="GO" id="GO:0008441">
    <property type="term" value="F:3'(2'),5'-bisphosphate nucleotidase activity"/>
    <property type="evidence" value="ECO:0007669"/>
    <property type="project" value="TreeGrafter"/>
</dbReference>
<protein>
    <submittedName>
        <fullName evidence="7">Inositol monophosphatase</fullName>
    </submittedName>
</protein>
<name>A0A7J6UYG2_THATH</name>
<keyword evidence="8" id="KW-1185">Reference proteome</keyword>
<evidence type="ECO:0000256" key="4">
    <source>
        <dbReference type="ARBA" id="ARBA00022801"/>
    </source>
</evidence>
<reference evidence="7 8" key="1">
    <citation type="submission" date="2020-06" db="EMBL/GenBank/DDBJ databases">
        <title>Transcriptomic and genomic resources for Thalictrum thalictroides and T. hernandezii: Facilitating candidate gene discovery in an emerging model plant lineage.</title>
        <authorList>
            <person name="Arias T."/>
            <person name="Riano-Pachon D.M."/>
            <person name="Di Stilio V.S."/>
        </authorList>
    </citation>
    <scope>NUCLEOTIDE SEQUENCE [LARGE SCALE GENOMIC DNA]</scope>
    <source>
        <strain evidence="8">cv. WT478/WT964</strain>
        <tissue evidence="7">Leaves</tissue>
    </source>
</reference>
<evidence type="ECO:0000256" key="6">
    <source>
        <dbReference type="PIRSR" id="PIRSR600760-2"/>
    </source>
</evidence>
<comment type="cofactor">
    <cofactor evidence="1 6">
        <name>Mg(2+)</name>
        <dbReference type="ChEBI" id="CHEBI:18420"/>
    </cofactor>
</comment>
<evidence type="ECO:0000256" key="3">
    <source>
        <dbReference type="ARBA" id="ARBA00022723"/>
    </source>
</evidence>
<dbReference type="Pfam" id="PF00459">
    <property type="entry name" value="Inositol_P"/>
    <property type="match status" value="1"/>
</dbReference>
<comment type="similarity">
    <text evidence="2">Belongs to the inositol monophosphatase superfamily.</text>
</comment>
<dbReference type="GO" id="GO:0000103">
    <property type="term" value="P:sulfate assimilation"/>
    <property type="evidence" value="ECO:0007669"/>
    <property type="project" value="TreeGrafter"/>
</dbReference>
<organism evidence="7 8">
    <name type="scientific">Thalictrum thalictroides</name>
    <name type="common">Rue-anemone</name>
    <name type="synonym">Anemone thalictroides</name>
    <dbReference type="NCBI Taxonomy" id="46969"/>
    <lineage>
        <taxon>Eukaryota</taxon>
        <taxon>Viridiplantae</taxon>
        <taxon>Streptophyta</taxon>
        <taxon>Embryophyta</taxon>
        <taxon>Tracheophyta</taxon>
        <taxon>Spermatophyta</taxon>
        <taxon>Magnoliopsida</taxon>
        <taxon>Ranunculales</taxon>
        <taxon>Ranunculaceae</taxon>
        <taxon>Thalictroideae</taxon>
        <taxon>Thalictrum</taxon>
    </lineage>
</organism>
<dbReference type="InterPro" id="IPR051090">
    <property type="entry name" value="Inositol_monoP_superfamily"/>
</dbReference>
<dbReference type="GO" id="GO:0046872">
    <property type="term" value="F:metal ion binding"/>
    <property type="evidence" value="ECO:0007669"/>
    <property type="project" value="UniProtKB-KW"/>
</dbReference>
<evidence type="ECO:0000256" key="5">
    <source>
        <dbReference type="ARBA" id="ARBA00022842"/>
    </source>
</evidence>
<dbReference type="EMBL" id="JABWDY010041092">
    <property type="protein sequence ID" value="KAF5177649.1"/>
    <property type="molecule type" value="Genomic_DNA"/>
</dbReference>
<dbReference type="Proteomes" id="UP000554482">
    <property type="component" value="Unassembled WGS sequence"/>
</dbReference>
<evidence type="ECO:0000256" key="1">
    <source>
        <dbReference type="ARBA" id="ARBA00001946"/>
    </source>
</evidence>
<dbReference type="InterPro" id="IPR000760">
    <property type="entry name" value="Inositol_monophosphatase-like"/>
</dbReference>
<comment type="caution">
    <text evidence="7">The sequence shown here is derived from an EMBL/GenBank/DDBJ whole genome shotgun (WGS) entry which is preliminary data.</text>
</comment>
<dbReference type="PANTHER" id="PTHR43200:SF4">
    <property type="entry name" value="PAP-SPECIFIC PHOSPHATASE, MITOCHONDRIAL-RELATED"/>
    <property type="match status" value="1"/>
</dbReference>
<sequence>MVASGRASVFIQRSREKTVIKAWDHAVGVICVIEAGGQVTDWKGSQLDLAADIVERRVIFPSGGVLVTNGIIHYPILEMISANSLIA</sequence>
<proteinExistence type="inferred from homology"/>
<keyword evidence="3 6" id="KW-0479">Metal-binding</keyword>
<dbReference type="PANTHER" id="PTHR43200">
    <property type="entry name" value="PHOSPHATASE"/>
    <property type="match status" value="1"/>
</dbReference>
<gene>
    <name evidence="7" type="ORF">FRX31_032764</name>
</gene>
<dbReference type="Gene3D" id="3.40.190.80">
    <property type="match status" value="1"/>
</dbReference>
<dbReference type="OrthoDB" id="1867314at2759"/>
<evidence type="ECO:0000313" key="8">
    <source>
        <dbReference type="Proteomes" id="UP000554482"/>
    </source>
</evidence>
<dbReference type="AlphaFoldDB" id="A0A7J6UYG2"/>
<accession>A0A7J6UYG2</accession>
<feature type="binding site" evidence="6">
    <location>
        <position position="24"/>
    </location>
    <ligand>
        <name>Mg(2+)</name>
        <dbReference type="ChEBI" id="CHEBI:18420"/>
        <label>1</label>
        <note>catalytic</note>
    </ligand>
</feature>
<evidence type="ECO:0000313" key="7">
    <source>
        <dbReference type="EMBL" id="KAF5177649.1"/>
    </source>
</evidence>